<proteinExistence type="predicted"/>
<dbReference type="Gene3D" id="2.40.240.20">
    <property type="entry name" value="Hypothetical PUA domain-like, domain 1"/>
    <property type="match status" value="1"/>
</dbReference>
<keyword evidence="2" id="KW-1185">Reference proteome</keyword>
<evidence type="ECO:0000313" key="1">
    <source>
        <dbReference type="EMBL" id="TCT25503.1"/>
    </source>
</evidence>
<reference evidence="1 2" key="1">
    <citation type="submission" date="2019-03" db="EMBL/GenBank/DDBJ databases">
        <title>Genomic Encyclopedia of Type Strains, Phase IV (KMG-IV): sequencing the most valuable type-strain genomes for metagenomic binning, comparative biology and taxonomic classification.</title>
        <authorList>
            <person name="Goeker M."/>
        </authorList>
    </citation>
    <scope>NUCLEOTIDE SEQUENCE [LARGE SCALE GENOMIC DNA]</scope>
    <source>
        <strain evidence="1 2">DSM 25894</strain>
    </source>
</reference>
<dbReference type="Proteomes" id="UP000294650">
    <property type="component" value="Unassembled WGS sequence"/>
</dbReference>
<dbReference type="OrthoDB" id="2361576at2"/>
<dbReference type="SUPFAM" id="SSF88697">
    <property type="entry name" value="PUA domain-like"/>
    <property type="match status" value="1"/>
</dbReference>
<sequence>MSVPFSMEWRIITGGKEKRISESDNLFEIEFDGYKLFPIDQPIDVMRFESSDQIGTAKVVKITLTDHRTICTYQLISLYNIN</sequence>
<accession>A0A4R3N832</accession>
<dbReference type="RefSeq" id="WP_132370938.1">
    <property type="nucleotide sequence ID" value="NZ_SMAN01000003.1"/>
</dbReference>
<comment type="caution">
    <text evidence="1">The sequence shown here is derived from an EMBL/GenBank/DDBJ whole genome shotgun (WGS) entry which is preliminary data.</text>
</comment>
<dbReference type="InterPro" id="IPR015947">
    <property type="entry name" value="PUA-like_sf"/>
</dbReference>
<dbReference type="EMBL" id="SMAN01000003">
    <property type="protein sequence ID" value="TCT25503.1"/>
    <property type="molecule type" value="Genomic_DNA"/>
</dbReference>
<evidence type="ECO:0000313" key="2">
    <source>
        <dbReference type="Proteomes" id="UP000294650"/>
    </source>
</evidence>
<protein>
    <submittedName>
        <fullName evidence="1">Uncharacterized protein DUF2584</fullName>
    </submittedName>
</protein>
<dbReference type="InterPro" id="IPR019699">
    <property type="entry name" value="DUF2584"/>
</dbReference>
<gene>
    <name evidence="1" type="ORF">EDD68_10356</name>
</gene>
<dbReference type="Pfam" id="PF10763">
    <property type="entry name" value="DUF2584"/>
    <property type="match status" value="1"/>
</dbReference>
<name>A0A4R3N832_9BACI</name>
<dbReference type="AlphaFoldDB" id="A0A4R3N832"/>
<organism evidence="1 2">
    <name type="scientific">Melghiribacillus thermohalophilus</name>
    <dbReference type="NCBI Taxonomy" id="1324956"/>
    <lineage>
        <taxon>Bacteria</taxon>
        <taxon>Bacillati</taxon>
        <taxon>Bacillota</taxon>
        <taxon>Bacilli</taxon>
        <taxon>Bacillales</taxon>
        <taxon>Bacillaceae</taxon>
        <taxon>Melghiribacillus</taxon>
    </lineage>
</organism>